<sequence length="252" mass="28136">MLLLRSSVSYQQASEWLKIAFIEAAEEIGPQDKPATTSWIATVTGLNRKEVKRIRDQAAGDDDETVDRSPPVNRAQRVINQWMTDPDYLQPDGEPSTLAFDGDGINFSTLVKKSSGDMTPRAVANELERQGVIEVTNTQTLQLIQQGYFPPPGSDKQWALAGQSAADLITTLSHNLQVDTEDARFQRMVSYRYLPVSQHAAFEQLSNKKLTESLKELNVWLSQHACKSPDDIDEATARVSVGMYLYKSDSKE</sequence>
<name>A0A5S9Q9L3_9GAMM</name>
<protein>
    <submittedName>
        <fullName evidence="1">Uncharacterized protein</fullName>
    </submittedName>
</protein>
<organism evidence="1 2">
    <name type="scientific">BD1-7 clade bacterium</name>
    <dbReference type="NCBI Taxonomy" id="2029982"/>
    <lineage>
        <taxon>Bacteria</taxon>
        <taxon>Pseudomonadati</taxon>
        <taxon>Pseudomonadota</taxon>
        <taxon>Gammaproteobacteria</taxon>
        <taxon>Cellvibrionales</taxon>
        <taxon>Spongiibacteraceae</taxon>
        <taxon>BD1-7 clade</taxon>
    </lineage>
</organism>
<reference evidence="1 2" key="1">
    <citation type="submission" date="2019-11" db="EMBL/GenBank/DDBJ databases">
        <authorList>
            <person name="Holert J."/>
        </authorList>
    </citation>
    <scope>NUCLEOTIDE SEQUENCE [LARGE SCALE GENOMIC DNA]</scope>
    <source>
        <strain evidence="1">SB11_3</strain>
    </source>
</reference>
<dbReference type="AlphaFoldDB" id="A0A5S9Q9L3"/>
<evidence type="ECO:0000313" key="2">
    <source>
        <dbReference type="Proteomes" id="UP000441399"/>
    </source>
</evidence>
<dbReference type="InterPro" id="IPR045445">
    <property type="entry name" value="DUF6502"/>
</dbReference>
<proteinExistence type="predicted"/>
<gene>
    <name evidence="1" type="ORF">OPDIPICF_01641</name>
</gene>
<dbReference type="Pfam" id="PF20112">
    <property type="entry name" value="DUF6502"/>
    <property type="match status" value="1"/>
</dbReference>
<dbReference type="EMBL" id="CACSIO010000023">
    <property type="protein sequence ID" value="CAA0114735.1"/>
    <property type="molecule type" value="Genomic_DNA"/>
</dbReference>
<keyword evidence="2" id="KW-1185">Reference proteome</keyword>
<dbReference type="Proteomes" id="UP000441399">
    <property type="component" value="Unassembled WGS sequence"/>
</dbReference>
<evidence type="ECO:0000313" key="1">
    <source>
        <dbReference type="EMBL" id="CAA0114735.1"/>
    </source>
</evidence>
<accession>A0A5S9Q9L3</accession>